<dbReference type="SFLD" id="SFLDS00019">
    <property type="entry name" value="Glutathione_Transferase_(cytos"/>
    <property type="match status" value="1"/>
</dbReference>
<dbReference type="SUPFAM" id="SSF47616">
    <property type="entry name" value="GST C-terminal domain-like"/>
    <property type="match status" value="1"/>
</dbReference>
<dbReference type="Pfam" id="PF13417">
    <property type="entry name" value="GST_N_3"/>
    <property type="match status" value="1"/>
</dbReference>
<dbReference type="SFLD" id="SFLDG00358">
    <property type="entry name" value="Main_(cytGST)"/>
    <property type="match status" value="1"/>
</dbReference>
<evidence type="ECO:0000259" key="4">
    <source>
        <dbReference type="PROSITE" id="PS50405"/>
    </source>
</evidence>
<dbReference type="SUPFAM" id="SSF52833">
    <property type="entry name" value="Thioredoxin-like"/>
    <property type="match status" value="1"/>
</dbReference>
<dbReference type="GO" id="GO:0005737">
    <property type="term" value="C:cytoplasm"/>
    <property type="evidence" value="ECO:0007669"/>
    <property type="project" value="TreeGrafter"/>
</dbReference>
<dbReference type="PROSITE" id="PS50405">
    <property type="entry name" value="GST_CTER"/>
    <property type="match status" value="1"/>
</dbReference>
<dbReference type="InterPro" id="IPR010987">
    <property type="entry name" value="Glutathione-S-Trfase_C-like"/>
</dbReference>
<dbReference type="InterPro" id="IPR036282">
    <property type="entry name" value="Glutathione-S-Trfase_C_sf"/>
</dbReference>
<evidence type="ECO:0000259" key="3">
    <source>
        <dbReference type="PROSITE" id="PS50404"/>
    </source>
</evidence>
<feature type="domain" description="GST N-terminal" evidence="3">
    <location>
        <begin position="1"/>
        <end position="77"/>
    </location>
</feature>
<dbReference type="GO" id="GO:0004364">
    <property type="term" value="F:glutathione transferase activity"/>
    <property type="evidence" value="ECO:0007669"/>
    <property type="project" value="UniProtKB-EC"/>
</dbReference>
<dbReference type="PROSITE" id="PS50404">
    <property type="entry name" value="GST_NTER"/>
    <property type="match status" value="1"/>
</dbReference>
<dbReference type="InterPro" id="IPR004045">
    <property type="entry name" value="Glutathione_S-Trfase_N"/>
</dbReference>
<evidence type="ECO:0000313" key="5">
    <source>
        <dbReference type="EMBL" id="SNS16328.1"/>
    </source>
</evidence>
<dbReference type="CDD" id="cd00299">
    <property type="entry name" value="GST_C_family"/>
    <property type="match status" value="1"/>
</dbReference>
<dbReference type="InterPro" id="IPR004046">
    <property type="entry name" value="GST_C"/>
</dbReference>
<proteinExistence type="predicted"/>
<gene>
    <name evidence="5" type="ORF">SAMN06295912_10259</name>
</gene>
<dbReference type="PANTHER" id="PTHR43900">
    <property type="entry name" value="GLUTATHIONE S-TRANSFERASE RHO"/>
    <property type="match status" value="1"/>
</dbReference>
<dbReference type="EMBL" id="FZOS01000002">
    <property type="protein sequence ID" value="SNS16328.1"/>
    <property type="molecule type" value="Genomic_DNA"/>
</dbReference>
<reference evidence="6" key="1">
    <citation type="submission" date="2017-06" db="EMBL/GenBank/DDBJ databases">
        <authorList>
            <person name="Varghese N."/>
            <person name="Submissions S."/>
        </authorList>
    </citation>
    <scope>NUCLEOTIDE SEQUENCE [LARGE SCALE GENOMIC DNA]</scope>
    <source>
        <strain evidence="6">LNB2</strain>
    </source>
</reference>
<dbReference type="OrthoDB" id="9782992at2"/>
<accession>A0A239C9I1</accession>
<dbReference type="Gene3D" id="1.20.1050.10">
    <property type="match status" value="1"/>
</dbReference>
<dbReference type="InterPro" id="IPR040079">
    <property type="entry name" value="Glutathione_S-Trfase"/>
</dbReference>
<dbReference type="Pfam" id="PF14497">
    <property type="entry name" value="GST_C_3"/>
    <property type="match status" value="1"/>
</dbReference>
<dbReference type="InterPro" id="IPR036249">
    <property type="entry name" value="Thioredoxin-like_sf"/>
</dbReference>
<feature type="domain" description="GST C-terminal" evidence="4">
    <location>
        <begin position="82"/>
        <end position="216"/>
    </location>
</feature>
<evidence type="ECO:0000313" key="6">
    <source>
        <dbReference type="Proteomes" id="UP000198281"/>
    </source>
</evidence>
<keyword evidence="2 5" id="KW-0808">Transferase</keyword>
<dbReference type="AlphaFoldDB" id="A0A239C9I1"/>
<evidence type="ECO:0000256" key="2">
    <source>
        <dbReference type="ARBA" id="ARBA00022679"/>
    </source>
</evidence>
<dbReference type="Proteomes" id="UP000198281">
    <property type="component" value="Unassembled WGS sequence"/>
</dbReference>
<dbReference type="RefSeq" id="WP_089218074.1">
    <property type="nucleotide sequence ID" value="NZ_FZOS01000002.1"/>
</dbReference>
<sequence>MIVYGSSMSPFVRKVLTFAAEKGIEVELKPQGLQSDDPEFRAASPFGLMPAFRDGDFAISDSSAIVAYLEAIKPEPALIPAAPRSRAQAIWWDEVADTVFVNCMRKMFFNRVVLPIFLKREGDLAEAAHAEVHELPPLIDFLEARIPDSGFLVDDRLTLADIAMVQPFVNFLHVGASIDAERHPKVADYIAKIHARPSIAQWIAKERGFFEKAGNVPNR</sequence>
<dbReference type="Gene3D" id="3.40.30.10">
    <property type="entry name" value="Glutaredoxin"/>
    <property type="match status" value="1"/>
</dbReference>
<keyword evidence="6" id="KW-1185">Reference proteome</keyword>
<protein>
    <recommendedName>
        <fullName evidence="1">glutathione transferase</fullName>
        <ecNumber evidence="1">2.5.1.18</ecNumber>
    </recommendedName>
</protein>
<organism evidence="5 6">
    <name type="scientific">Edaphosphingomonas laterariae</name>
    <dbReference type="NCBI Taxonomy" id="861865"/>
    <lineage>
        <taxon>Bacteria</taxon>
        <taxon>Pseudomonadati</taxon>
        <taxon>Pseudomonadota</taxon>
        <taxon>Alphaproteobacteria</taxon>
        <taxon>Sphingomonadales</taxon>
        <taxon>Rhizorhabdaceae</taxon>
        <taxon>Edaphosphingomonas</taxon>
    </lineage>
</organism>
<dbReference type="CDD" id="cd00570">
    <property type="entry name" value="GST_N_family"/>
    <property type="match status" value="1"/>
</dbReference>
<evidence type="ECO:0000256" key="1">
    <source>
        <dbReference type="ARBA" id="ARBA00012452"/>
    </source>
</evidence>
<name>A0A239C9I1_9SPHN</name>
<dbReference type="EC" id="2.5.1.18" evidence="1"/>
<dbReference type="GO" id="GO:0043295">
    <property type="term" value="F:glutathione binding"/>
    <property type="evidence" value="ECO:0007669"/>
    <property type="project" value="TreeGrafter"/>
</dbReference>
<dbReference type="PANTHER" id="PTHR43900:SF97">
    <property type="entry name" value="GLUTATHIONE TRANSFERASE"/>
    <property type="match status" value="1"/>
</dbReference>